<dbReference type="InterPro" id="IPR057982">
    <property type="entry name" value="TPR_NAA35"/>
</dbReference>
<evidence type="ECO:0000313" key="3">
    <source>
        <dbReference type="EMBL" id="CAJ2508461.1"/>
    </source>
</evidence>
<protein>
    <submittedName>
        <fullName evidence="3">Uu.00g134870.m01.CDS01</fullName>
    </submittedName>
</protein>
<dbReference type="InterPro" id="IPR007244">
    <property type="entry name" value="Naa35_N"/>
</dbReference>
<feature type="domain" description="NAA35-like TPR repeats" evidence="2">
    <location>
        <begin position="1"/>
        <end position="257"/>
    </location>
</feature>
<dbReference type="Proteomes" id="UP001295740">
    <property type="component" value="Unassembled WGS sequence"/>
</dbReference>
<evidence type="ECO:0000259" key="2">
    <source>
        <dbReference type="Pfam" id="PF25789"/>
    </source>
</evidence>
<keyword evidence="4" id="KW-1185">Reference proteome</keyword>
<feature type="compositionally biased region" description="Gly residues" evidence="1">
    <location>
        <begin position="290"/>
        <end position="299"/>
    </location>
</feature>
<comment type="caution">
    <text evidence="3">The sequence shown here is derived from an EMBL/GenBank/DDBJ whole genome shotgun (WGS) entry which is preliminary data.</text>
</comment>
<feature type="compositionally biased region" description="Acidic residues" evidence="1">
    <location>
        <begin position="263"/>
        <end position="276"/>
    </location>
</feature>
<dbReference type="AlphaFoldDB" id="A0AAI8YKU6"/>
<feature type="compositionally biased region" description="Basic and acidic residues" evidence="1">
    <location>
        <begin position="277"/>
        <end position="289"/>
    </location>
</feature>
<dbReference type="PANTHER" id="PTHR21373">
    <property type="entry name" value="GLUCOSE REPRESSIBLE PROTEIN MAK10"/>
    <property type="match status" value="1"/>
</dbReference>
<feature type="region of interest" description="Disordered" evidence="1">
    <location>
        <begin position="94"/>
        <end position="114"/>
    </location>
</feature>
<sequence length="342" mass="37940">EWDTIQLDVEQIDQFLQVNLGEMWPLQTERGEIGFALPLSSWAYLYKLRQIEWIVQLGFELSVYQPDELAGMYWYLNYLAKTRAQHGDRIKSFTQRARESQHKTDTPGREHEHSRSQAYIRITMLDAACTWEFADGLCCLYTVLQRLGLVKSPPRPYSTDALRYDMRMKPFAYIALPPLPTFDELTRATAQPETSIADLMRYAENAVGGARKGYEALSKFSDAQAFAVGSHAVWVANVKGCLKAAIAADVAISTVQKAWAQMEAEETPGGEGDGDPEEKGKGKGKEKEVVGGGSEGGSKGKAKENAGAGGMDQGNIKLKLEMPEPGKGYHDWWVVPKLIAIA</sequence>
<dbReference type="PANTHER" id="PTHR21373:SF0">
    <property type="entry name" value="N-ALPHA-ACETYLTRANSFERASE 35, NATC AUXILIARY SUBUNIT"/>
    <property type="match status" value="1"/>
</dbReference>
<accession>A0AAI8YKU6</accession>
<organism evidence="3 4">
    <name type="scientific">Anthostomella pinea</name>
    <dbReference type="NCBI Taxonomy" id="933095"/>
    <lineage>
        <taxon>Eukaryota</taxon>
        <taxon>Fungi</taxon>
        <taxon>Dikarya</taxon>
        <taxon>Ascomycota</taxon>
        <taxon>Pezizomycotina</taxon>
        <taxon>Sordariomycetes</taxon>
        <taxon>Xylariomycetidae</taxon>
        <taxon>Xylariales</taxon>
        <taxon>Xylariaceae</taxon>
        <taxon>Anthostomella</taxon>
    </lineage>
</organism>
<dbReference type="Pfam" id="PF25789">
    <property type="entry name" value="TPR_NAA35"/>
    <property type="match status" value="1"/>
</dbReference>
<name>A0AAI8YKU6_9PEZI</name>
<dbReference type="GO" id="GO:0031417">
    <property type="term" value="C:NatC complex"/>
    <property type="evidence" value="ECO:0007669"/>
    <property type="project" value="InterPro"/>
</dbReference>
<dbReference type="EMBL" id="CAUWAG010000011">
    <property type="protein sequence ID" value="CAJ2508461.1"/>
    <property type="molecule type" value="Genomic_DNA"/>
</dbReference>
<evidence type="ECO:0000256" key="1">
    <source>
        <dbReference type="SAM" id="MobiDB-lite"/>
    </source>
</evidence>
<proteinExistence type="predicted"/>
<reference evidence="3" key="1">
    <citation type="submission" date="2023-10" db="EMBL/GenBank/DDBJ databases">
        <authorList>
            <person name="Hackl T."/>
        </authorList>
    </citation>
    <scope>NUCLEOTIDE SEQUENCE</scope>
</reference>
<feature type="non-terminal residue" evidence="3">
    <location>
        <position position="1"/>
    </location>
</feature>
<feature type="region of interest" description="Disordered" evidence="1">
    <location>
        <begin position="262"/>
        <end position="318"/>
    </location>
</feature>
<gene>
    <name evidence="3" type="ORF">KHLLAP_LOCUS8929</name>
</gene>
<evidence type="ECO:0000313" key="4">
    <source>
        <dbReference type="Proteomes" id="UP001295740"/>
    </source>
</evidence>